<dbReference type="UniPathway" id="UPA00559"/>
<accession>A0A8F5BQL8</accession>
<dbReference type="AlphaFoldDB" id="A0A8F5BQL8"/>
<comment type="similarity">
    <text evidence="1">Belongs to the diphthine synthase family.</text>
</comment>
<proteinExistence type="inferred from homology"/>
<keyword evidence="1" id="KW-0949">S-adenosyl-L-methionine</keyword>
<dbReference type="NCBIfam" id="TIGR00522">
    <property type="entry name" value="dph5"/>
    <property type="match status" value="1"/>
</dbReference>
<feature type="binding site" evidence="1">
    <location>
        <position position="89"/>
    </location>
    <ligand>
        <name>S-adenosyl-L-methionine</name>
        <dbReference type="ChEBI" id="CHEBI:59789"/>
    </ligand>
</feature>
<organism evidence="3 4">
    <name type="scientific">Saccharolobus shibatae (strain ATCC 51178 / DSM 5389 / JCM 8931 / NBRC 15437 / B12)</name>
    <name type="common">Sulfolobus shibatae</name>
    <dbReference type="NCBI Taxonomy" id="523848"/>
    <lineage>
        <taxon>Archaea</taxon>
        <taxon>Thermoproteota</taxon>
        <taxon>Thermoprotei</taxon>
        <taxon>Sulfolobales</taxon>
        <taxon>Sulfolobaceae</taxon>
        <taxon>Saccharolobus</taxon>
    </lineage>
</organism>
<dbReference type="KEGG" id="sshi:J5U23_02525"/>
<comment type="subunit">
    <text evidence="1">Homodimer.</text>
</comment>
<evidence type="ECO:0000259" key="2">
    <source>
        <dbReference type="Pfam" id="PF00590"/>
    </source>
</evidence>
<name>A0A8F5BQL8_SACSH</name>
<keyword evidence="1 3" id="KW-0489">Methyltransferase</keyword>
<feature type="binding site" evidence="1">
    <location>
        <begin position="117"/>
        <end position="118"/>
    </location>
    <ligand>
        <name>S-adenosyl-L-methionine</name>
        <dbReference type="ChEBI" id="CHEBI:59789"/>
    </ligand>
</feature>
<dbReference type="Pfam" id="PF00590">
    <property type="entry name" value="TP_methylase"/>
    <property type="match status" value="1"/>
</dbReference>
<dbReference type="InterPro" id="IPR004551">
    <property type="entry name" value="Dphthn_synthase"/>
</dbReference>
<protein>
    <recommendedName>
        <fullName evidence="1">Diphthine synthase</fullName>
        <ecNumber evidence="1">2.1.1.98</ecNumber>
    </recommendedName>
    <alternativeName>
        <fullName evidence="1">Diphthamide biosynthesis methyltransferase</fullName>
    </alternativeName>
</protein>
<dbReference type="GO" id="GO:0032259">
    <property type="term" value="P:methylation"/>
    <property type="evidence" value="ECO:0007669"/>
    <property type="project" value="UniProtKB-KW"/>
</dbReference>
<dbReference type="CDD" id="cd11647">
    <property type="entry name" value="DHP5_DphB"/>
    <property type="match status" value="1"/>
</dbReference>
<keyword evidence="1 3" id="KW-0808">Transferase</keyword>
<dbReference type="GO" id="GO:0017183">
    <property type="term" value="P:protein histidyl modification to diphthamide"/>
    <property type="evidence" value="ECO:0007669"/>
    <property type="project" value="UniProtKB-UniRule"/>
</dbReference>
<feature type="binding site" evidence="1">
    <location>
        <position position="92"/>
    </location>
    <ligand>
        <name>S-adenosyl-L-methionine</name>
        <dbReference type="ChEBI" id="CHEBI:59789"/>
    </ligand>
</feature>
<evidence type="ECO:0000313" key="4">
    <source>
        <dbReference type="Proteomes" id="UP000694018"/>
    </source>
</evidence>
<feature type="binding site" evidence="1">
    <location>
        <position position="11"/>
    </location>
    <ligand>
        <name>S-adenosyl-L-methionine</name>
        <dbReference type="ChEBI" id="CHEBI:59789"/>
    </ligand>
</feature>
<dbReference type="GeneID" id="65564003"/>
<feature type="binding site" evidence="1">
    <location>
        <position position="235"/>
    </location>
    <ligand>
        <name>S-adenosyl-L-methionine</name>
        <dbReference type="ChEBI" id="CHEBI:59789"/>
    </ligand>
</feature>
<comment type="catalytic activity">
    <reaction evidence="1">
        <text>2-[(3S)-amino-3-carboxypropyl]-L-histidyl-[translation elongation factor 2] + 3 S-adenosyl-L-methionine = diphthine-[translation elongation factor 2] + 3 S-adenosyl-L-homocysteine + 3 H(+)</text>
        <dbReference type="Rhea" id="RHEA:36415"/>
        <dbReference type="Rhea" id="RHEA-COMP:9749"/>
        <dbReference type="Rhea" id="RHEA-COMP:10172"/>
        <dbReference type="ChEBI" id="CHEBI:15378"/>
        <dbReference type="ChEBI" id="CHEBI:57856"/>
        <dbReference type="ChEBI" id="CHEBI:59789"/>
        <dbReference type="ChEBI" id="CHEBI:73995"/>
        <dbReference type="ChEBI" id="CHEBI:82696"/>
        <dbReference type="EC" id="2.1.1.98"/>
    </reaction>
</comment>
<feature type="binding site" evidence="1">
    <location>
        <position position="169"/>
    </location>
    <ligand>
        <name>S-adenosyl-L-methionine</name>
        <dbReference type="ChEBI" id="CHEBI:59789"/>
    </ligand>
</feature>
<evidence type="ECO:0000256" key="1">
    <source>
        <dbReference type="HAMAP-Rule" id="MF_01084"/>
    </source>
</evidence>
<gene>
    <name evidence="1" type="primary">dphB</name>
    <name evidence="3" type="ORF">J5U23_02525</name>
</gene>
<feature type="domain" description="Tetrapyrrole methylase" evidence="2">
    <location>
        <begin position="4"/>
        <end position="225"/>
    </location>
</feature>
<comment type="function">
    <text evidence="1">S-adenosyl-L-methionine-dependent methyltransferase that catalyzes the trimethylation of the amino group of the modified target histidine residue in translation elongation factor 2 (EF-2), to form an intermediate called diphthine. The three successive methylation reactions represent the second step of diphthamide biosynthesis.</text>
</comment>
<dbReference type="PANTHER" id="PTHR10882:SF0">
    <property type="entry name" value="DIPHTHINE METHYL ESTER SYNTHASE"/>
    <property type="match status" value="1"/>
</dbReference>
<feature type="binding site" evidence="1">
    <location>
        <position position="210"/>
    </location>
    <ligand>
        <name>S-adenosyl-L-methionine</name>
        <dbReference type="ChEBI" id="CHEBI:59789"/>
    </ligand>
</feature>
<dbReference type="GO" id="GO:0004164">
    <property type="term" value="F:diphthine synthase activity"/>
    <property type="evidence" value="ECO:0007669"/>
    <property type="project" value="UniProtKB-UniRule"/>
</dbReference>
<dbReference type="RefSeq" id="WP_218258455.1">
    <property type="nucleotide sequence ID" value="NZ_CP077717.1"/>
</dbReference>
<dbReference type="EC" id="2.1.1.98" evidence="1"/>
<dbReference type="EMBL" id="CP077717">
    <property type="protein sequence ID" value="QXJ29652.1"/>
    <property type="molecule type" value="Genomic_DNA"/>
</dbReference>
<dbReference type="OrthoDB" id="39139at2157"/>
<comment type="pathway">
    <text evidence="1">Protein modification; peptidyl-diphthamide biosynthesis.</text>
</comment>
<dbReference type="InterPro" id="IPR000878">
    <property type="entry name" value="4pyrrol_Mease"/>
</dbReference>
<dbReference type="Proteomes" id="UP000694018">
    <property type="component" value="Chromosome"/>
</dbReference>
<dbReference type="PIRSF" id="PIRSF036432">
    <property type="entry name" value="Diphthine_synth"/>
    <property type="match status" value="1"/>
</dbReference>
<dbReference type="HAMAP" id="MF_01084">
    <property type="entry name" value="Diphthine_synth"/>
    <property type="match status" value="1"/>
</dbReference>
<evidence type="ECO:0000313" key="3">
    <source>
        <dbReference type="EMBL" id="QXJ29652.1"/>
    </source>
</evidence>
<dbReference type="PANTHER" id="PTHR10882">
    <property type="entry name" value="DIPHTHINE SYNTHASE"/>
    <property type="match status" value="1"/>
</dbReference>
<sequence>MSILSLVGLGISKKFITESAIDTLNNSDIIIFDKYTSRSCDINVDVLRRLVKGEKTFIEADRSLLENNSKIIMDYLDKNYNVSIASIGDVLIATTHVSLLIEAKQRGHNVKVIPGISVHCYLISKSLLSSYKFGKSVTVTFPYNDFIDPTPYNVIKDNRERGLHTILYLDLKSEKAMTANEALQILLRLEDKHRKNVLSKSDIVIVGARLGCDDEKIVAVTVEEASSYDFGNTPHIIIIPGNLHYMEADAIKWMLTS</sequence>
<reference evidence="3" key="1">
    <citation type="journal article" date="2021" name="Environ. Microbiol.">
        <title>New insights into the diversity and evolution of the archaeal mobilome from three complete genomes of Saccharolobus shibatae.</title>
        <authorList>
            <person name="Medvedeva S."/>
            <person name="Brandt D."/>
            <person name="Cvirkaite-Krupovic V."/>
            <person name="Liu Y."/>
            <person name="Severinov K."/>
            <person name="Ishino S."/>
            <person name="Ishino Y."/>
            <person name="Prangishvili D."/>
            <person name="Kalinowski J."/>
            <person name="Krupovic M."/>
        </authorList>
    </citation>
    <scope>NUCLEOTIDE SEQUENCE</scope>
    <source>
        <strain evidence="3">B12</strain>
    </source>
</reference>